<dbReference type="EMBL" id="DXCH01000024">
    <property type="protein sequence ID" value="HIZ06455.1"/>
    <property type="molecule type" value="Genomic_DNA"/>
</dbReference>
<comment type="caution">
    <text evidence="1">The sequence shown here is derived from an EMBL/GenBank/DDBJ whole genome shotgun (WGS) entry which is preliminary data.</text>
</comment>
<dbReference type="AlphaFoldDB" id="A0A9D2D0R6"/>
<reference evidence="1" key="1">
    <citation type="journal article" date="2021" name="PeerJ">
        <title>Extensive microbial diversity within the chicken gut microbiome revealed by metagenomics and culture.</title>
        <authorList>
            <person name="Gilroy R."/>
            <person name="Ravi A."/>
            <person name="Getino M."/>
            <person name="Pursley I."/>
            <person name="Horton D.L."/>
            <person name="Alikhan N.F."/>
            <person name="Baker D."/>
            <person name="Gharbi K."/>
            <person name="Hall N."/>
            <person name="Watson M."/>
            <person name="Adriaenssens E.M."/>
            <person name="Foster-Nyarko E."/>
            <person name="Jarju S."/>
            <person name="Secka A."/>
            <person name="Antonio M."/>
            <person name="Oren A."/>
            <person name="Chaudhuri R.R."/>
            <person name="La Ragione R."/>
            <person name="Hildebrand F."/>
            <person name="Pallen M.J."/>
        </authorList>
    </citation>
    <scope>NUCLEOTIDE SEQUENCE</scope>
    <source>
        <strain evidence="1">CHK192-9172</strain>
    </source>
</reference>
<evidence type="ECO:0000313" key="2">
    <source>
        <dbReference type="Proteomes" id="UP000824024"/>
    </source>
</evidence>
<dbReference type="Proteomes" id="UP000824024">
    <property type="component" value="Unassembled WGS sequence"/>
</dbReference>
<name>A0A9D2D0R6_9FIRM</name>
<reference evidence="1" key="2">
    <citation type="submission" date="2021-04" db="EMBL/GenBank/DDBJ databases">
        <authorList>
            <person name="Gilroy R."/>
        </authorList>
    </citation>
    <scope>NUCLEOTIDE SEQUENCE</scope>
    <source>
        <strain evidence="1">CHK192-9172</strain>
    </source>
</reference>
<sequence>MMEIQGTKLFSQDYEIGETVTFSLYREEQEGRCTTTLYYQFPGQEPVACKRFFYDTCAEDYKSPYLSWYNLICCSNNYGPIPVVEYMNHAVQNGKKIAATIYPNDAGEYMGIIGELSEDYYCYPYHPREYQYLLYISRKGTLNDYFDLEQILKVYESCGIRLDKEKMEEYFSKELSFFGNEEVCRIQLHDCIGREELAVTGLLFGYPVESTIALIRRDIDMCE</sequence>
<accession>A0A9D2D0R6</accession>
<protein>
    <submittedName>
        <fullName evidence="1">Uncharacterized protein</fullName>
    </submittedName>
</protein>
<evidence type="ECO:0000313" key="1">
    <source>
        <dbReference type="EMBL" id="HIZ06455.1"/>
    </source>
</evidence>
<organism evidence="1 2">
    <name type="scientific">Candidatus Eubacterium avistercoris</name>
    <dbReference type="NCBI Taxonomy" id="2838567"/>
    <lineage>
        <taxon>Bacteria</taxon>
        <taxon>Bacillati</taxon>
        <taxon>Bacillota</taxon>
        <taxon>Clostridia</taxon>
        <taxon>Eubacteriales</taxon>
        <taxon>Eubacteriaceae</taxon>
        <taxon>Eubacterium</taxon>
    </lineage>
</organism>
<gene>
    <name evidence="1" type="ORF">IAA08_00795</name>
</gene>
<proteinExistence type="predicted"/>